<dbReference type="PANTHER" id="PTHR36307">
    <property type="entry name" value="FLAGELLA BASAL BODY P-RING FORMATION PROTEIN FLGA"/>
    <property type="match status" value="1"/>
</dbReference>
<evidence type="ECO:0000313" key="3">
    <source>
        <dbReference type="EMBL" id="MBS3847909.1"/>
    </source>
</evidence>
<keyword evidence="4" id="KW-1185">Reference proteome</keyword>
<feature type="domain" description="Flagella basal body P-ring formation protein FlgA SAF" evidence="2">
    <location>
        <begin position="193"/>
        <end position="304"/>
    </location>
</feature>
<reference evidence="3" key="1">
    <citation type="submission" date="2021-04" db="EMBL/GenBank/DDBJ databases">
        <title>Devosia litorisediminis sp. nov., isolated from a sand dune.</title>
        <authorList>
            <person name="Park S."/>
            <person name="Yoon J.-H."/>
        </authorList>
    </citation>
    <scope>NUCLEOTIDE SEQUENCE</scope>
    <source>
        <strain evidence="3">BSSL-BM10</strain>
    </source>
</reference>
<feature type="signal peptide" evidence="1">
    <location>
        <begin position="1"/>
        <end position="21"/>
    </location>
</feature>
<evidence type="ECO:0000256" key="1">
    <source>
        <dbReference type="SAM" id="SignalP"/>
    </source>
</evidence>
<name>A0A942EAS9_9HYPH</name>
<dbReference type="EMBL" id="JAGXTP010000001">
    <property type="protein sequence ID" value="MBS3847909.1"/>
    <property type="molecule type" value="Genomic_DNA"/>
</dbReference>
<dbReference type="GO" id="GO:0044780">
    <property type="term" value="P:bacterial-type flagellum assembly"/>
    <property type="evidence" value="ECO:0007669"/>
    <property type="project" value="InterPro"/>
</dbReference>
<organism evidence="3 4">
    <name type="scientific">Devosia litorisediminis</name>
    <dbReference type="NCBI Taxonomy" id="2829817"/>
    <lineage>
        <taxon>Bacteria</taxon>
        <taxon>Pseudomonadati</taxon>
        <taxon>Pseudomonadota</taxon>
        <taxon>Alphaproteobacteria</taxon>
        <taxon>Hyphomicrobiales</taxon>
        <taxon>Devosiaceae</taxon>
        <taxon>Devosia</taxon>
    </lineage>
</organism>
<dbReference type="Proteomes" id="UP000678281">
    <property type="component" value="Unassembled WGS sequence"/>
</dbReference>
<gene>
    <name evidence="3" type="primary">flgA</name>
    <name evidence="3" type="ORF">KD146_04275</name>
</gene>
<dbReference type="InterPro" id="IPR039246">
    <property type="entry name" value="Flagellar_FlgA"/>
</dbReference>
<dbReference type="RefSeq" id="WP_212657498.1">
    <property type="nucleotide sequence ID" value="NZ_JAGXTP010000001.1"/>
</dbReference>
<dbReference type="Pfam" id="PF13144">
    <property type="entry name" value="ChapFlgA"/>
    <property type="match status" value="1"/>
</dbReference>
<sequence length="314" mass="32721">MIARTAIAAITTLLLTASALAAPALKGDITVTAAVVTVGDMFDEAGLAAEDALFRAPKPGTTGTVDLLDIKAAAARIGIETFETRGLDRIRVSRAATVIDQSALTRLIADDLKNRGILTEGMSANTIFTDMVPMLNAEAVDTPASITSLRYLPANGGFQARFAIAGIDQPLDLSGSIELMIDAPHLASNYPGGTILDASDIVMRPVPLRYVESTGVARLQDIVGKALTRQSREGMMVKPADVSLPMTVAKNDLVTIYFRHGPMTLTVKGQAVTGATIGAPLQVLNLMSRRVISATAIAAGAVEVSSEPLALAGL</sequence>
<dbReference type="CDD" id="cd11614">
    <property type="entry name" value="SAF_CpaB_FlgA_like"/>
    <property type="match status" value="1"/>
</dbReference>
<keyword evidence="3" id="KW-0966">Cell projection</keyword>
<keyword evidence="3" id="KW-0282">Flagellum</keyword>
<dbReference type="InterPro" id="IPR017585">
    <property type="entry name" value="SAF_FlgA"/>
</dbReference>
<dbReference type="Gene3D" id="2.30.30.760">
    <property type="match status" value="1"/>
</dbReference>
<dbReference type="PANTHER" id="PTHR36307:SF1">
    <property type="entry name" value="FLAGELLA BASAL BODY P-RING FORMATION PROTEIN FLGA"/>
    <property type="match status" value="1"/>
</dbReference>
<evidence type="ECO:0000313" key="4">
    <source>
        <dbReference type="Proteomes" id="UP000678281"/>
    </source>
</evidence>
<keyword evidence="3" id="KW-0969">Cilium</keyword>
<dbReference type="NCBIfam" id="TIGR03170">
    <property type="entry name" value="flgA_cterm"/>
    <property type="match status" value="1"/>
</dbReference>
<accession>A0A942EAS9</accession>
<dbReference type="AlphaFoldDB" id="A0A942EAS9"/>
<proteinExistence type="predicted"/>
<feature type="chain" id="PRO_5037875133" evidence="1">
    <location>
        <begin position="22"/>
        <end position="314"/>
    </location>
</feature>
<evidence type="ECO:0000259" key="2">
    <source>
        <dbReference type="Pfam" id="PF13144"/>
    </source>
</evidence>
<comment type="caution">
    <text evidence="3">The sequence shown here is derived from an EMBL/GenBank/DDBJ whole genome shotgun (WGS) entry which is preliminary data.</text>
</comment>
<keyword evidence="1" id="KW-0732">Signal</keyword>
<protein>
    <submittedName>
        <fullName evidence="3">Flagellar basal body P-ring formation protein FlgA</fullName>
    </submittedName>
</protein>